<dbReference type="Proteomes" id="UP001283361">
    <property type="component" value="Unassembled WGS sequence"/>
</dbReference>
<keyword evidence="2" id="KW-1185">Reference proteome</keyword>
<name>A0AAE0ZC48_9GAST</name>
<organism evidence="1 2">
    <name type="scientific">Elysia crispata</name>
    <name type="common">lettuce slug</name>
    <dbReference type="NCBI Taxonomy" id="231223"/>
    <lineage>
        <taxon>Eukaryota</taxon>
        <taxon>Metazoa</taxon>
        <taxon>Spiralia</taxon>
        <taxon>Lophotrochozoa</taxon>
        <taxon>Mollusca</taxon>
        <taxon>Gastropoda</taxon>
        <taxon>Heterobranchia</taxon>
        <taxon>Euthyneura</taxon>
        <taxon>Panpulmonata</taxon>
        <taxon>Sacoglossa</taxon>
        <taxon>Placobranchoidea</taxon>
        <taxon>Plakobranchidae</taxon>
        <taxon>Elysia</taxon>
    </lineage>
</organism>
<evidence type="ECO:0000313" key="2">
    <source>
        <dbReference type="Proteomes" id="UP001283361"/>
    </source>
</evidence>
<evidence type="ECO:0000313" key="1">
    <source>
        <dbReference type="EMBL" id="KAK3766687.1"/>
    </source>
</evidence>
<sequence>MGVSVMGSLPPNQRAVRTQEVRIGLALHLHSLNLLTGRPRVLWDKGDPGARWQELGRENLRNLLALEQIWE</sequence>
<reference evidence="1" key="1">
    <citation type="journal article" date="2023" name="G3 (Bethesda)">
        <title>A reference genome for the long-term kleptoplast-retaining sea slug Elysia crispata morphotype clarki.</title>
        <authorList>
            <person name="Eastman K.E."/>
            <person name="Pendleton A.L."/>
            <person name="Shaikh M.A."/>
            <person name="Suttiyut T."/>
            <person name="Ogas R."/>
            <person name="Tomko P."/>
            <person name="Gavelis G."/>
            <person name="Widhalm J.R."/>
            <person name="Wisecaver J.H."/>
        </authorList>
    </citation>
    <scope>NUCLEOTIDE SEQUENCE</scope>
    <source>
        <strain evidence="1">ECLA1</strain>
    </source>
</reference>
<accession>A0AAE0ZC48</accession>
<protein>
    <submittedName>
        <fullName evidence="1">Uncharacterized protein</fullName>
    </submittedName>
</protein>
<proteinExistence type="predicted"/>
<comment type="caution">
    <text evidence="1">The sequence shown here is derived from an EMBL/GenBank/DDBJ whole genome shotgun (WGS) entry which is preliminary data.</text>
</comment>
<dbReference type="AlphaFoldDB" id="A0AAE0ZC48"/>
<gene>
    <name evidence="1" type="ORF">RRG08_042465</name>
</gene>
<dbReference type="EMBL" id="JAWDGP010004208">
    <property type="protein sequence ID" value="KAK3766687.1"/>
    <property type="molecule type" value="Genomic_DNA"/>
</dbReference>